<accession>A0AB34G837</accession>
<evidence type="ECO:0000313" key="3">
    <source>
        <dbReference type="EMBL" id="KAJ6446355.1"/>
    </source>
</evidence>
<dbReference type="EMBL" id="JAQHRD010000001">
    <property type="protein sequence ID" value="KAJ6446355.1"/>
    <property type="molecule type" value="Genomic_DNA"/>
</dbReference>
<proteinExistence type="predicted"/>
<name>A0AB34G837_9HYPO</name>
<feature type="transmembrane region" description="Helical" evidence="2">
    <location>
        <begin position="231"/>
        <end position="256"/>
    </location>
</feature>
<dbReference type="AlphaFoldDB" id="A0AB34G837"/>
<keyword evidence="2" id="KW-0812">Transmembrane</keyword>
<feature type="region of interest" description="Disordered" evidence="1">
    <location>
        <begin position="505"/>
        <end position="543"/>
    </location>
</feature>
<keyword evidence="2" id="KW-1133">Transmembrane helix</keyword>
<gene>
    <name evidence="3" type="ORF">O9K51_01128</name>
</gene>
<evidence type="ECO:0000313" key="4">
    <source>
        <dbReference type="Proteomes" id="UP001163105"/>
    </source>
</evidence>
<dbReference type="Proteomes" id="UP001163105">
    <property type="component" value="Unassembled WGS sequence"/>
</dbReference>
<organism evidence="3 4">
    <name type="scientific">Purpureocillium lavendulum</name>
    <dbReference type="NCBI Taxonomy" id="1247861"/>
    <lineage>
        <taxon>Eukaryota</taxon>
        <taxon>Fungi</taxon>
        <taxon>Dikarya</taxon>
        <taxon>Ascomycota</taxon>
        <taxon>Pezizomycotina</taxon>
        <taxon>Sordariomycetes</taxon>
        <taxon>Hypocreomycetidae</taxon>
        <taxon>Hypocreales</taxon>
        <taxon>Ophiocordycipitaceae</taxon>
        <taxon>Purpureocillium</taxon>
    </lineage>
</organism>
<feature type="compositionally biased region" description="Polar residues" evidence="1">
    <location>
        <begin position="523"/>
        <end position="534"/>
    </location>
</feature>
<evidence type="ECO:0000256" key="1">
    <source>
        <dbReference type="SAM" id="MobiDB-lite"/>
    </source>
</evidence>
<evidence type="ECO:0000256" key="2">
    <source>
        <dbReference type="SAM" id="Phobius"/>
    </source>
</evidence>
<keyword evidence="4" id="KW-1185">Reference proteome</keyword>
<feature type="transmembrane region" description="Helical" evidence="2">
    <location>
        <begin position="78"/>
        <end position="97"/>
    </location>
</feature>
<comment type="caution">
    <text evidence="3">The sequence shown here is derived from an EMBL/GenBank/DDBJ whole genome shotgun (WGS) entry which is preliminary data.</text>
</comment>
<protein>
    <submittedName>
        <fullName evidence="3">Uncharacterized protein</fullName>
    </submittedName>
</protein>
<sequence length="543" mass="55579">MHDAEAAEAGDEHGVLALQLADLALQQLVLAAGDVALGAGAVELELQALPLFALEGLAAAGLGLALLVLAPLLDLAHLAPVLGLVLGQLAVVLLAHLSQRRRVLVLAALPPVLEPLLHLGVVFVELAPPLGELLQLLCAAAPAAVVALDCDRDSSEWLPAMLPMSAVLYRSMAELKLCVDDASLSEPLSSSSPSSSACSSFACSSAMLSWLPVGDRRGGAKGPGYDAVDPIAAWDALVGVVLVGVCFLSCFFFFFAPSPFGASEGREGSMEPSHLRNLPASPTMPGGVPFSIMKRGTLPPGSLLVTMSHSTARGASSSWSSAGGLATLVLRASSEGPPLVVRRPSWGGIRGEEEGDEVSRRGRPGELRRELEDCKGHVSYMLFSHARDEGCSRTVEVPGAVHVPVLDAPVGADAADVAAAGRPLDLHRLGELALEAGLPAVKSQALVDAAAGEPGAAAVLAGELVDGDAERVLARKTAESVWARARPVALLLLLPPLVGGPPDEGIESTTTCASAKTPLRKASSPSSCGTSVQSMGARALSGS</sequence>
<feature type="transmembrane region" description="Helical" evidence="2">
    <location>
        <begin position="51"/>
        <end position="72"/>
    </location>
</feature>
<keyword evidence="2" id="KW-0472">Membrane</keyword>
<reference evidence="3" key="1">
    <citation type="submission" date="2023-01" db="EMBL/GenBank/DDBJ databases">
        <title>The growth and conidiation of Purpureocillium lavendulum are regulated by nitrogen source and histone H3K14 acetylation.</title>
        <authorList>
            <person name="Tang P."/>
            <person name="Han J."/>
            <person name="Zhang C."/>
            <person name="Tang P."/>
            <person name="Qi F."/>
            <person name="Zhang K."/>
            <person name="Liang L."/>
        </authorList>
    </citation>
    <scope>NUCLEOTIDE SEQUENCE</scope>
    <source>
        <strain evidence="3">YMF1.00683</strain>
    </source>
</reference>